<gene>
    <name evidence="2" type="ORF">ABIA52_003692</name>
</gene>
<evidence type="ECO:0008006" key="4">
    <source>
        <dbReference type="Google" id="ProtNLM"/>
    </source>
</evidence>
<keyword evidence="1" id="KW-0472">Membrane</keyword>
<keyword evidence="1" id="KW-1133">Transmembrane helix</keyword>
<accession>A0ABW8NB45</accession>
<evidence type="ECO:0000256" key="1">
    <source>
        <dbReference type="SAM" id="Phobius"/>
    </source>
</evidence>
<feature type="transmembrane region" description="Helical" evidence="1">
    <location>
        <begin position="45"/>
        <end position="67"/>
    </location>
</feature>
<evidence type="ECO:0000313" key="3">
    <source>
        <dbReference type="Proteomes" id="UP001620520"/>
    </source>
</evidence>
<keyword evidence="3" id="KW-1185">Reference proteome</keyword>
<comment type="caution">
    <text evidence="2">The sequence shown here is derived from an EMBL/GenBank/DDBJ whole genome shotgun (WGS) entry which is preliminary data.</text>
</comment>
<sequence length="192" mass="21490">MSTELVLKILIMAFAALFIAAIAWWARKHPNRSKEYPEQVRMPKVVAIVGWLFLVVGLLMGLVAFTSDHARDPLAFRIASVAIIAGGLVFVFMYRNFYVAPRDFEVAFRSVFGKEHLLRYSDIANYSFQTLKGQPYLTVKSVDGVKLSLNIRAYDMTPLLRAIDFHQVTGHWPARTDMVGGAAGPKEQPSGN</sequence>
<proteinExistence type="predicted"/>
<dbReference type="Proteomes" id="UP001620520">
    <property type="component" value="Unassembled WGS sequence"/>
</dbReference>
<feature type="transmembrane region" description="Helical" evidence="1">
    <location>
        <begin position="73"/>
        <end position="94"/>
    </location>
</feature>
<dbReference type="EMBL" id="JBIYEW010000003">
    <property type="protein sequence ID" value="MFK4640803.1"/>
    <property type="molecule type" value="Genomic_DNA"/>
</dbReference>
<name>A0ABW8NB45_9MICC</name>
<organism evidence="2 3">
    <name type="scientific">Paenarthrobacter histidinolovorans</name>
    <dbReference type="NCBI Taxonomy" id="43664"/>
    <lineage>
        <taxon>Bacteria</taxon>
        <taxon>Bacillati</taxon>
        <taxon>Actinomycetota</taxon>
        <taxon>Actinomycetes</taxon>
        <taxon>Micrococcales</taxon>
        <taxon>Micrococcaceae</taxon>
        <taxon>Paenarthrobacter</taxon>
    </lineage>
</organism>
<keyword evidence="1" id="KW-0812">Transmembrane</keyword>
<protein>
    <recommendedName>
        <fullName evidence="4">DUF5673 domain-containing protein</fullName>
    </recommendedName>
</protein>
<reference evidence="2 3" key="1">
    <citation type="submission" date="2024-10" db="EMBL/GenBank/DDBJ databases">
        <title>Novel secondary metabolite-producing bacteria for plant disease control.</title>
        <authorList>
            <person name="Chevrette M."/>
        </authorList>
    </citation>
    <scope>NUCLEOTIDE SEQUENCE [LARGE SCALE GENOMIC DNA]</scope>
    <source>
        <strain evidence="2 3">J30 TE3557</strain>
    </source>
</reference>
<dbReference type="RefSeq" id="WP_404595316.1">
    <property type="nucleotide sequence ID" value="NZ_JBIYEW010000003.1"/>
</dbReference>
<evidence type="ECO:0000313" key="2">
    <source>
        <dbReference type="EMBL" id="MFK4640803.1"/>
    </source>
</evidence>
<feature type="transmembrane region" description="Helical" evidence="1">
    <location>
        <begin position="6"/>
        <end position="25"/>
    </location>
</feature>